<protein>
    <recommendedName>
        <fullName evidence="3">Lipoprotein</fullName>
    </recommendedName>
</protein>
<dbReference type="EMBL" id="CP001807">
    <property type="protein sequence ID" value="ACY48310.1"/>
    <property type="molecule type" value="Genomic_DNA"/>
</dbReference>
<gene>
    <name evidence="1" type="ordered locus">Rmar_1423</name>
</gene>
<evidence type="ECO:0000313" key="2">
    <source>
        <dbReference type="Proteomes" id="UP000002221"/>
    </source>
</evidence>
<dbReference type="STRING" id="518766.Rmar_1423"/>
<accession>D0MIK2</accession>
<keyword evidence="2" id="KW-1185">Reference proteome</keyword>
<dbReference type="OrthoDB" id="1495726at2"/>
<evidence type="ECO:0000313" key="1">
    <source>
        <dbReference type="EMBL" id="ACY48310.1"/>
    </source>
</evidence>
<dbReference type="AlphaFoldDB" id="D0MIK2"/>
<dbReference type="Proteomes" id="UP000002221">
    <property type="component" value="Chromosome"/>
</dbReference>
<dbReference type="KEGG" id="rmr:Rmar_1423"/>
<evidence type="ECO:0008006" key="3">
    <source>
        <dbReference type="Google" id="ProtNLM"/>
    </source>
</evidence>
<name>D0MIK2_RHOM4</name>
<dbReference type="RefSeq" id="WP_012843921.1">
    <property type="nucleotide sequence ID" value="NC_013501.1"/>
</dbReference>
<sequence>MPLKKVAGAVGVLLLAAFLVGGCQLRESYRVAQLLVHRRGWDSVRVDVQFQKRRWLSSAEPVVPDSIQVLLLNAQYDTLYLGNATAIPVPDARLGDRERLLLEVCGWFGRRSVCDQLGLNASPKRVVVAPEIVYPYQGTTARLYYRLHPRLERRRYDDEGWEPLPVRRVLQGYLLVGTEADPRSRLRIPLQAWEGVVELASLPDFPDFRYTLQQQFRAGRPAVVTFEVYGGMEQPELLASLSKRLRPKTEAERKEEVAHFVSEALRQVVAHLSGRPYPVWLRVESWSFNPLTLQYVAEVSARWREGGWFRPSSELFGVLTVSEDGTGATFRWVSGNRRAEERWRQQVGQEILHLSDLPLPEIPKTEEETVVSGW</sequence>
<dbReference type="HOGENOM" id="CLU_739402_0_0_10"/>
<dbReference type="PROSITE" id="PS51257">
    <property type="entry name" value="PROKAR_LIPOPROTEIN"/>
    <property type="match status" value="1"/>
</dbReference>
<reference evidence="1 2" key="1">
    <citation type="journal article" date="2009" name="Stand. Genomic Sci.">
        <title>Complete genome sequence of Rhodothermus marinus type strain (R-10).</title>
        <authorList>
            <person name="Nolan M."/>
            <person name="Tindall B.J."/>
            <person name="Pomrenke H."/>
            <person name="Lapidus A."/>
            <person name="Copeland A."/>
            <person name="Glavina Del Rio T."/>
            <person name="Lucas S."/>
            <person name="Chen F."/>
            <person name="Tice H."/>
            <person name="Cheng J.F."/>
            <person name="Saunders E."/>
            <person name="Han C."/>
            <person name="Bruce D."/>
            <person name="Goodwin L."/>
            <person name="Chain P."/>
            <person name="Pitluck S."/>
            <person name="Ovchinikova G."/>
            <person name="Pati A."/>
            <person name="Ivanova N."/>
            <person name="Mavromatis K."/>
            <person name="Chen A."/>
            <person name="Palaniappan K."/>
            <person name="Land M."/>
            <person name="Hauser L."/>
            <person name="Chang Y.J."/>
            <person name="Jeffries C.D."/>
            <person name="Brettin T."/>
            <person name="Goker M."/>
            <person name="Bristow J."/>
            <person name="Eisen J.A."/>
            <person name="Markowitz V."/>
            <person name="Hugenholtz P."/>
            <person name="Kyrpides N.C."/>
            <person name="Klenk H.P."/>
            <person name="Detter J.C."/>
        </authorList>
    </citation>
    <scope>NUCLEOTIDE SEQUENCE [LARGE SCALE GENOMIC DNA]</scope>
    <source>
        <strain evidence="2">ATCC 43812 / DSM 4252 / R-10</strain>
    </source>
</reference>
<proteinExistence type="predicted"/>
<organism evidence="1 2">
    <name type="scientific">Rhodothermus marinus (strain ATCC 43812 / DSM 4252 / R-10)</name>
    <name type="common">Rhodothermus obamensis</name>
    <dbReference type="NCBI Taxonomy" id="518766"/>
    <lineage>
        <taxon>Bacteria</taxon>
        <taxon>Pseudomonadati</taxon>
        <taxon>Rhodothermota</taxon>
        <taxon>Rhodothermia</taxon>
        <taxon>Rhodothermales</taxon>
        <taxon>Rhodothermaceae</taxon>
        <taxon>Rhodothermus</taxon>
    </lineage>
</organism>